<feature type="compositionally biased region" description="Low complexity" evidence="14">
    <location>
        <begin position="48"/>
        <end position="58"/>
    </location>
</feature>
<evidence type="ECO:0000256" key="11">
    <source>
        <dbReference type="RuleBase" id="RU000639"/>
    </source>
</evidence>
<keyword evidence="13" id="KW-0175">Coiled coil</keyword>
<dbReference type="PRINTS" id="PR00773">
    <property type="entry name" value="GRPEPROTEIN"/>
</dbReference>
<evidence type="ECO:0000256" key="9">
    <source>
        <dbReference type="ARBA" id="ARBA00076414"/>
    </source>
</evidence>
<evidence type="ECO:0000256" key="12">
    <source>
        <dbReference type="RuleBase" id="RU004478"/>
    </source>
</evidence>
<keyword evidence="5 10" id="KW-0346">Stress response</keyword>
<protein>
    <recommendedName>
        <fullName evidence="8 10">Protein GrpE</fullName>
    </recommendedName>
    <alternativeName>
        <fullName evidence="9 10">HSP-70 cofactor</fullName>
    </alternativeName>
</protein>
<proteinExistence type="inferred from homology"/>
<dbReference type="PANTHER" id="PTHR21237">
    <property type="entry name" value="GRPE PROTEIN"/>
    <property type="match status" value="1"/>
</dbReference>
<dbReference type="Gene3D" id="2.30.22.10">
    <property type="entry name" value="Head domain of nucleotide exchange factor GrpE"/>
    <property type="match status" value="1"/>
</dbReference>
<dbReference type="Gene3D" id="3.90.20.20">
    <property type="match status" value="1"/>
</dbReference>
<dbReference type="InterPro" id="IPR013805">
    <property type="entry name" value="GrpE_CC"/>
</dbReference>
<dbReference type="GO" id="GO:0006457">
    <property type="term" value="P:protein folding"/>
    <property type="evidence" value="ECO:0007669"/>
    <property type="project" value="InterPro"/>
</dbReference>
<evidence type="ECO:0000256" key="4">
    <source>
        <dbReference type="ARBA" id="ARBA00022490"/>
    </source>
</evidence>
<evidence type="ECO:0000313" key="16">
    <source>
        <dbReference type="Proteomes" id="UP000727857"/>
    </source>
</evidence>
<evidence type="ECO:0000256" key="1">
    <source>
        <dbReference type="ARBA" id="ARBA00004496"/>
    </source>
</evidence>
<dbReference type="GO" id="GO:0000774">
    <property type="term" value="F:adenyl-nucleotide exchange factor activity"/>
    <property type="evidence" value="ECO:0007669"/>
    <property type="project" value="InterPro"/>
</dbReference>
<dbReference type="GO" id="GO:0051087">
    <property type="term" value="F:protein-folding chaperone binding"/>
    <property type="evidence" value="ECO:0007669"/>
    <property type="project" value="InterPro"/>
</dbReference>
<comment type="similarity">
    <text evidence="2 10 12">Belongs to the GrpE family.</text>
</comment>
<evidence type="ECO:0000256" key="14">
    <source>
        <dbReference type="SAM" id="MobiDB-lite"/>
    </source>
</evidence>
<dbReference type="FunFam" id="2.30.22.10:FF:000001">
    <property type="entry name" value="Protein GrpE"/>
    <property type="match status" value="1"/>
</dbReference>
<dbReference type="Pfam" id="PF01025">
    <property type="entry name" value="GrpE"/>
    <property type="match status" value="1"/>
</dbReference>
<evidence type="ECO:0000256" key="13">
    <source>
        <dbReference type="SAM" id="Coils"/>
    </source>
</evidence>
<evidence type="ECO:0000256" key="7">
    <source>
        <dbReference type="ARBA" id="ARBA00053401"/>
    </source>
</evidence>
<evidence type="ECO:0000256" key="3">
    <source>
        <dbReference type="ARBA" id="ARBA00011738"/>
    </source>
</evidence>
<comment type="function">
    <text evidence="7 10 11">Participates actively in the response to hyperosmotic and heat shock by preventing the aggregation of stress-denatured proteins, in association with DnaK and GrpE. It is the nucleotide exchange factor for DnaK and may function as a thermosensor. Unfolded proteins bind initially to DnaJ; upon interaction with the DnaJ-bound protein, DnaK hydrolyzes its bound ATP, resulting in the formation of a stable complex. GrpE releases ADP from DnaK; ATP binding to DnaK triggers the release of the substrate protein, thus completing the reaction cycle. Several rounds of ATP-dependent interactions between DnaJ, DnaK and GrpE are required for fully efficient folding.</text>
</comment>
<dbReference type="AlphaFoldDB" id="A0A940DIW7"/>
<reference evidence="15" key="1">
    <citation type="submission" date="2020-10" db="EMBL/GenBank/DDBJ databases">
        <authorList>
            <person name="Gilroy R."/>
        </authorList>
    </citation>
    <scope>NUCLEOTIDE SEQUENCE</scope>
    <source>
        <strain evidence="15">517</strain>
    </source>
</reference>
<evidence type="ECO:0000256" key="10">
    <source>
        <dbReference type="HAMAP-Rule" id="MF_01151"/>
    </source>
</evidence>
<dbReference type="CDD" id="cd00446">
    <property type="entry name" value="GrpE"/>
    <property type="match status" value="1"/>
</dbReference>
<comment type="caution">
    <text evidence="15">The sequence shown here is derived from an EMBL/GenBank/DDBJ whole genome shotgun (WGS) entry which is preliminary data.</text>
</comment>
<dbReference type="InterPro" id="IPR000740">
    <property type="entry name" value="GrpE"/>
</dbReference>
<reference evidence="15" key="2">
    <citation type="journal article" date="2021" name="PeerJ">
        <title>Extensive microbial diversity within the chicken gut microbiome revealed by metagenomics and culture.</title>
        <authorList>
            <person name="Gilroy R."/>
            <person name="Ravi A."/>
            <person name="Getino M."/>
            <person name="Pursley I."/>
            <person name="Horton D.L."/>
            <person name="Alikhan N.F."/>
            <person name="Baker D."/>
            <person name="Gharbi K."/>
            <person name="Hall N."/>
            <person name="Watson M."/>
            <person name="Adriaenssens E.M."/>
            <person name="Foster-Nyarko E."/>
            <person name="Jarju S."/>
            <person name="Secka A."/>
            <person name="Antonio M."/>
            <person name="Oren A."/>
            <person name="Chaudhuri R.R."/>
            <person name="La Ragione R."/>
            <person name="Hildebrand F."/>
            <person name="Pallen M.J."/>
        </authorList>
    </citation>
    <scope>NUCLEOTIDE SEQUENCE</scope>
    <source>
        <strain evidence="15">517</strain>
    </source>
</reference>
<dbReference type="EMBL" id="JADINF010000140">
    <property type="protein sequence ID" value="MBO8424463.1"/>
    <property type="molecule type" value="Genomic_DNA"/>
</dbReference>
<evidence type="ECO:0000313" key="15">
    <source>
        <dbReference type="EMBL" id="MBO8424463.1"/>
    </source>
</evidence>
<evidence type="ECO:0000256" key="5">
    <source>
        <dbReference type="ARBA" id="ARBA00023016"/>
    </source>
</evidence>
<gene>
    <name evidence="10" type="primary">grpE</name>
    <name evidence="15" type="ORF">IAB16_05545</name>
</gene>
<dbReference type="Proteomes" id="UP000727857">
    <property type="component" value="Unassembled WGS sequence"/>
</dbReference>
<organism evidence="15 16">
    <name type="scientific">Candidatus Stercoripulliclostridium pullicola</name>
    <dbReference type="NCBI Taxonomy" id="2840953"/>
    <lineage>
        <taxon>Bacteria</taxon>
        <taxon>Bacillati</taxon>
        <taxon>Bacillota</taxon>
        <taxon>Clostridia</taxon>
        <taxon>Eubacteriales</taxon>
        <taxon>Candidatus Stercoripulliclostridium</taxon>
    </lineage>
</organism>
<dbReference type="SUPFAM" id="SSF51064">
    <property type="entry name" value="Head domain of nucleotide exchange factor GrpE"/>
    <property type="match status" value="1"/>
</dbReference>
<keyword evidence="4 10" id="KW-0963">Cytoplasm</keyword>
<evidence type="ECO:0000256" key="6">
    <source>
        <dbReference type="ARBA" id="ARBA00023186"/>
    </source>
</evidence>
<dbReference type="GO" id="GO:0042803">
    <property type="term" value="F:protein homodimerization activity"/>
    <property type="evidence" value="ECO:0007669"/>
    <property type="project" value="InterPro"/>
</dbReference>
<comment type="subunit">
    <text evidence="3 10">Homodimer.</text>
</comment>
<dbReference type="PROSITE" id="PS01071">
    <property type="entry name" value="GRPE"/>
    <property type="match status" value="1"/>
</dbReference>
<accession>A0A940DIW7</accession>
<dbReference type="PANTHER" id="PTHR21237:SF23">
    <property type="entry name" value="GRPE PROTEIN HOMOLOG, MITOCHONDRIAL"/>
    <property type="match status" value="1"/>
</dbReference>
<dbReference type="GO" id="GO:0005737">
    <property type="term" value="C:cytoplasm"/>
    <property type="evidence" value="ECO:0007669"/>
    <property type="project" value="UniProtKB-SubCell"/>
</dbReference>
<keyword evidence="6 10" id="KW-0143">Chaperone</keyword>
<dbReference type="GO" id="GO:0051082">
    <property type="term" value="F:unfolded protein binding"/>
    <property type="evidence" value="ECO:0007669"/>
    <property type="project" value="TreeGrafter"/>
</dbReference>
<feature type="coiled-coil region" evidence="13">
    <location>
        <begin position="70"/>
        <end position="104"/>
    </location>
</feature>
<dbReference type="HAMAP" id="MF_01151">
    <property type="entry name" value="GrpE"/>
    <property type="match status" value="1"/>
</dbReference>
<evidence type="ECO:0000256" key="2">
    <source>
        <dbReference type="ARBA" id="ARBA00009054"/>
    </source>
</evidence>
<feature type="region of interest" description="Disordered" evidence="14">
    <location>
        <begin position="1"/>
        <end position="63"/>
    </location>
</feature>
<sequence length="210" mass="22969">MNKKNKRGPESEEPFGAESVNKEVAEAANETKNAEAETDSVVDNAKGAASGAEAVSEADSAEDADDMDIVALAQSKMEEYKDTLQRVQAEFDNYRKRNAEAVKQARAEGVNETILQMLPVLDTVEIAIGMINDEATKAGVELIRKKFAEVFSHYGVEEIEAEGAEFDPALHNAVMQVEDAENSGKVVEVLRKGYRRNGKVIRYAMVKVAN</sequence>
<comment type="subcellular location">
    <subcellularLocation>
        <location evidence="1 10">Cytoplasm</location>
    </subcellularLocation>
</comment>
<evidence type="ECO:0000256" key="8">
    <source>
        <dbReference type="ARBA" id="ARBA00072274"/>
    </source>
</evidence>
<dbReference type="SUPFAM" id="SSF58014">
    <property type="entry name" value="Coiled-coil domain of nucleotide exchange factor GrpE"/>
    <property type="match status" value="1"/>
</dbReference>
<dbReference type="InterPro" id="IPR009012">
    <property type="entry name" value="GrpE_head"/>
</dbReference>
<name>A0A940DIW7_9FIRM</name>